<name>A0A369UJC3_9GAMM</name>
<dbReference type="EMBL" id="QQAH01000024">
    <property type="protein sequence ID" value="RDD79818.1"/>
    <property type="molecule type" value="Genomic_DNA"/>
</dbReference>
<protein>
    <submittedName>
        <fullName evidence="1">Uncharacterized protein</fullName>
    </submittedName>
</protein>
<organism evidence="1 2">
    <name type="scientific">Dyella tabacisoli</name>
    <dbReference type="NCBI Taxonomy" id="2282381"/>
    <lineage>
        <taxon>Bacteria</taxon>
        <taxon>Pseudomonadati</taxon>
        <taxon>Pseudomonadota</taxon>
        <taxon>Gammaproteobacteria</taxon>
        <taxon>Lysobacterales</taxon>
        <taxon>Rhodanobacteraceae</taxon>
        <taxon>Dyella</taxon>
    </lineage>
</organism>
<reference evidence="1 2" key="1">
    <citation type="submission" date="2018-07" db="EMBL/GenBank/DDBJ databases">
        <title>Dyella tabacisoli L4-6T, whole genome shotgun sequence.</title>
        <authorList>
            <person name="Zhou X.-K."/>
            <person name="Li W.-J."/>
            <person name="Duan Y.-Q."/>
        </authorList>
    </citation>
    <scope>NUCLEOTIDE SEQUENCE [LARGE SCALE GENOMIC DNA]</scope>
    <source>
        <strain evidence="1 2">L4-6</strain>
    </source>
</reference>
<gene>
    <name evidence="1" type="ORF">DVJ77_20350</name>
</gene>
<evidence type="ECO:0000313" key="2">
    <source>
        <dbReference type="Proteomes" id="UP000253782"/>
    </source>
</evidence>
<dbReference type="AlphaFoldDB" id="A0A369UJC3"/>
<evidence type="ECO:0000313" key="1">
    <source>
        <dbReference type="EMBL" id="RDD79818.1"/>
    </source>
</evidence>
<comment type="caution">
    <text evidence="1">The sequence shown here is derived from an EMBL/GenBank/DDBJ whole genome shotgun (WGS) entry which is preliminary data.</text>
</comment>
<sequence>MFHQHAMKNRAVDHTHLHLEIQIGLKFASAKRTLQRVLCRANLLDGGVCGHERGRGDLLLCDAFGYFSAFLIGLHRKCAQLEIHHATRPIFSTYRRRIDLMAPSSCMKHVFGKSVERYGYLFLYLHSLRLHC</sequence>
<keyword evidence="2" id="KW-1185">Reference proteome</keyword>
<accession>A0A369UJC3</accession>
<proteinExistence type="predicted"/>
<dbReference type="Proteomes" id="UP000253782">
    <property type="component" value="Unassembled WGS sequence"/>
</dbReference>